<dbReference type="InterPro" id="IPR052897">
    <property type="entry name" value="Sec-Metab_Biosynth_Hydrolase"/>
</dbReference>
<dbReference type="PANTHER" id="PTHR37017">
    <property type="entry name" value="AB HYDROLASE-1 DOMAIN-CONTAINING PROTEIN-RELATED"/>
    <property type="match status" value="1"/>
</dbReference>
<dbReference type="HOGENOM" id="CLU_046066_1_3_1"/>
<dbReference type="InterPro" id="IPR029058">
    <property type="entry name" value="AB_hydrolase_fold"/>
</dbReference>
<gene>
    <name evidence="2" type="ORF">UCRPA7_8396</name>
</gene>
<dbReference type="EMBL" id="KB933360">
    <property type="protein sequence ID" value="EON96142.1"/>
    <property type="molecule type" value="Genomic_DNA"/>
</dbReference>
<feature type="domain" description="AB hydrolase-1" evidence="1">
    <location>
        <begin position="12"/>
        <end position="254"/>
    </location>
</feature>
<keyword evidence="3" id="KW-1185">Reference proteome</keyword>
<reference evidence="3" key="1">
    <citation type="journal article" date="2013" name="Genome Announc.">
        <title>Draft genome sequence of the ascomycete Phaeoacremonium aleophilum strain UCR-PA7, a causal agent of the esca disease complex in grapevines.</title>
        <authorList>
            <person name="Blanco-Ulate B."/>
            <person name="Rolshausen P."/>
            <person name="Cantu D."/>
        </authorList>
    </citation>
    <scope>NUCLEOTIDE SEQUENCE [LARGE SCALE GENOMIC DNA]</scope>
    <source>
        <strain evidence="3">UCR-PA7</strain>
    </source>
</reference>
<sequence>MATSQKLKDVSFVLVPGSFATTKLYEDNLVAALRGDGYDAQPVELLSANDGSRLPAPTMEQDAEYIRTNVLSILDDQVNPKNVLLTVHSYSGLPGSSAVKGLGKADRTAQGKSTAVIGIVYIGSFLPALGQSVRDINPDAPEPYKSGLPGEYFPLLPAECGPFIFSDFPAEEIPKLFSHLTRHSSDSYSGKASYEAWKYIPSVQIIPGADAIVPPQLQEEMYQNAVAAGGKVKRVYVEGAGHAVNGSRTELVVDEMINLAKEASSTA</sequence>
<dbReference type="Pfam" id="PF12697">
    <property type="entry name" value="Abhydrolase_6"/>
    <property type="match status" value="1"/>
</dbReference>
<accession>R8BA42</accession>
<dbReference type="RefSeq" id="XP_007919100.1">
    <property type="nucleotide sequence ID" value="XM_007920909.1"/>
</dbReference>
<dbReference type="InterPro" id="IPR000073">
    <property type="entry name" value="AB_hydrolase_1"/>
</dbReference>
<dbReference type="Proteomes" id="UP000014074">
    <property type="component" value="Unassembled WGS sequence"/>
</dbReference>
<evidence type="ECO:0000259" key="1">
    <source>
        <dbReference type="Pfam" id="PF12697"/>
    </source>
</evidence>
<organism evidence="2 3">
    <name type="scientific">Phaeoacremonium minimum (strain UCR-PA7)</name>
    <name type="common">Esca disease fungus</name>
    <name type="synonym">Togninia minima</name>
    <dbReference type="NCBI Taxonomy" id="1286976"/>
    <lineage>
        <taxon>Eukaryota</taxon>
        <taxon>Fungi</taxon>
        <taxon>Dikarya</taxon>
        <taxon>Ascomycota</taxon>
        <taxon>Pezizomycotina</taxon>
        <taxon>Sordariomycetes</taxon>
        <taxon>Sordariomycetidae</taxon>
        <taxon>Togniniales</taxon>
        <taxon>Togniniaceae</taxon>
        <taxon>Phaeoacremonium</taxon>
    </lineage>
</organism>
<name>R8BA42_PHAM7</name>
<protein>
    <recommendedName>
        <fullName evidence="1">AB hydrolase-1 domain-containing protein</fullName>
    </recommendedName>
</protein>
<evidence type="ECO:0000313" key="3">
    <source>
        <dbReference type="Proteomes" id="UP000014074"/>
    </source>
</evidence>
<dbReference type="KEGG" id="tmn:UCRPA7_8396"/>
<dbReference type="GeneID" id="19329241"/>
<dbReference type="PANTHER" id="PTHR37017:SF11">
    <property type="entry name" value="ESTERASE_LIPASE_THIOESTERASE DOMAIN-CONTAINING PROTEIN"/>
    <property type="match status" value="1"/>
</dbReference>
<dbReference type="OrthoDB" id="1263307at2759"/>
<evidence type="ECO:0000313" key="2">
    <source>
        <dbReference type="EMBL" id="EON96142.1"/>
    </source>
</evidence>
<proteinExistence type="predicted"/>
<dbReference type="Gene3D" id="3.40.50.1820">
    <property type="entry name" value="alpha/beta hydrolase"/>
    <property type="match status" value="1"/>
</dbReference>
<dbReference type="AlphaFoldDB" id="R8BA42"/>
<dbReference type="SUPFAM" id="SSF53474">
    <property type="entry name" value="alpha/beta-Hydrolases"/>
    <property type="match status" value="1"/>
</dbReference>